<name>A0ABR9CKE5_9HYPH</name>
<dbReference type="InterPro" id="IPR046373">
    <property type="entry name" value="Acyl-CoA_Oxase/DH_mid-dom_sf"/>
</dbReference>
<feature type="domain" description="Acyl-CoA dehydrogenase/oxidase N-terminal" evidence="8">
    <location>
        <begin position="21"/>
        <end position="118"/>
    </location>
</feature>
<dbReference type="EMBL" id="JACYXI010000003">
    <property type="protein sequence ID" value="MBD8891317.1"/>
    <property type="molecule type" value="Genomic_DNA"/>
</dbReference>
<comment type="caution">
    <text evidence="9">The sequence shown here is derived from an EMBL/GenBank/DDBJ whole genome shotgun (WGS) entry which is preliminary data.</text>
</comment>
<dbReference type="InterPro" id="IPR013786">
    <property type="entry name" value="AcylCoA_DH/ox_N"/>
</dbReference>
<dbReference type="InterPro" id="IPR009075">
    <property type="entry name" value="AcylCo_DH/oxidase_C"/>
</dbReference>
<dbReference type="SUPFAM" id="SSF47203">
    <property type="entry name" value="Acyl-CoA dehydrogenase C-terminal domain-like"/>
    <property type="match status" value="1"/>
</dbReference>
<organism evidence="9 10">
    <name type="scientific">Roseibium litorale</name>
    <dbReference type="NCBI Taxonomy" id="2803841"/>
    <lineage>
        <taxon>Bacteria</taxon>
        <taxon>Pseudomonadati</taxon>
        <taxon>Pseudomonadota</taxon>
        <taxon>Alphaproteobacteria</taxon>
        <taxon>Hyphomicrobiales</taxon>
        <taxon>Stappiaceae</taxon>
        <taxon>Roseibium</taxon>
    </lineage>
</organism>
<accession>A0ABR9CKE5</accession>
<gene>
    <name evidence="9" type="ORF">IG616_07150</name>
</gene>
<evidence type="ECO:0000256" key="1">
    <source>
        <dbReference type="ARBA" id="ARBA00001974"/>
    </source>
</evidence>
<dbReference type="Pfam" id="PF02770">
    <property type="entry name" value="Acyl-CoA_dh_M"/>
    <property type="match status" value="1"/>
</dbReference>
<dbReference type="InterPro" id="IPR009100">
    <property type="entry name" value="AcylCoA_DH/oxidase_NM_dom_sf"/>
</dbReference>
<proteinExistence type="inferred from homology"/>
<evidence type="ECO:0000259" key="8">
    <source>
        <dbReference type="Pfam" id="PF02771"/>
    </source>
</evidence>
<dbReference type="Gene3D" id="1.10.540.10">
    <property type="entry name" value="Acyl-CoA dehydrogenase/oxidase, N-terminal domain"/>
    <property type="match status" value="1"/>
</dbReference>
<comment type="similarity">
    <text evidence="2 5">Belongs to the acyl-CoA dehydrogenase family.</text>
</comment>
<keyword evidence="10" id="KW-1185">Reference proteome</keyword>
<evidence type="ECO:0000313" key="9">
    <source>
        <dbReference type="EMBL" id="MBD8891317.1"/>
    </source>
</evidence>
<keyword evidence="4 5" id="KW-0274">FAD</keyword>
<feature type="domain" description="Acyl-CoA oxidase/dehydrogenase middle" evidence="7">
    <location>
        <begin position="122"/>
        <end position="215"/>
    </location>
</feature>
<feature type="domain" description="Acyl-CoA dehydrogenase/oxidase C-terminal" evidence="6">
    <location>
        <begin position="228"/>
        <end position="374"/>
    </location>
</feature>
<dbReference type="Gene3D" id="1.20.140.10">
    <property type="entry name" value="Butyryl-CoA Dehydrogenase, subunit A, domain 3"/>
    <property type="match status" value="1"/>
</dbReference>
<dbReference type="InterPro" id="IPR006091">
    <property type="entry name" value="Acyl-CoA_Oxase/DH_mid-dom"/>
</dbReference>
<reference evidence="9 10" key="2">
    <citation type="journal article" date="2021" name="Int. J. Syst. Evol. Microbiol.">
        <title>Roseibium litorale sp. nov., isolated from a tidal flat sediment and proposal for the reclassification of Labrenzia polysiphoniae as Roseibium polysiphoniae comb. nov.</title>
        <authorList>
            <person name="Liu Y."/>
            <person name="Pei T."/>
            <person name="Du J."/>
            <person name="Chao M."/>
            <person name="Deng M.R."/>
            <person name="Zhu H."/>
        </authorList>
    </citation>
    <scope>NUCLEOTIDE SEQUENCE [LARGE SCALE GENOMIC DNA]</scope>
    <source>
        <strain evidence="9 10">4C16A</strain>
    </source>
</reference>
<evidence type="ECO:0000259" key="6">
    <source>
        <dbReference type="Pfam" id="PF00441"/>
    </source>
</evidence>
<dbReference type="Pfam" id="PF02771">
    <property type="entry name" value="Acyl-CoA_dh_N"/>
    <property type="match status" value="1"/>
</dbReference>
<evidence type="ECO:0000256" key="3">
    <source>
        <dbReference type="ARBA" id="ARBA00022630"/>
    </source>
</evidence>
<reference evidence="10" key="1">
    <citation type="submission" date="2020-09" db="EMBL/GenBank/DDBJ databases">
        <title>The genome sequence of strain Labrenzia suaedae 4C16A.</title>
        <authorList>
            <person name="Liu Y."/>
        </authorList>
    </citation>
    <scope>NUCLEOTIDE SEQUENCE [LARGE SCALE GENOMIC DNA]</scope>
    <source>
        <strain evidence="10">4C16A</strain>
    </source>
</reference>
<protein>
    <submittedName>
        <fullName evidence="9">Acyl-CoA/acyl-ACP dehydrogenase</fullName>
    </submittedName>
</protein>
<dbReference type="PANTHER" id="PTHR43884:SF12">
    <property type="entry name" value="ISOVALERYL-COA DEHYDROGENASE, MITOCHONDRIAL-RELATED"/>
    <property type="match status" value="1"/>
</dbReference>
<keyword evidence="5" id="KW-0560">Oxidoreductase</keyword>
<evidence type="ECO:0000259" key="7">
    <source>
        <dbReference type="Pfam" id="PF02770"/>
    </source>
</evidence>
<evidence type="ECO:0000256" key="2">
    <source>
        <dbReference type="ARBA" id="ARBA00009347"/>
    </source>
</evidence>
<dbReference type="PANTHER" id="PTHR43884">
    <property type="entry name" value="ACYL-COA DEHYDROGENASE"/>
    <property type="match status" value="1"/>
</dbReference>
<evidence type="ECO:0000256" key="5">
    <source>
        <dbReference type="RuleBase" id="RU362125"/>
    </source>
</evidence>
<keyword evidence="3 5" id="KW-0285">Flavoprotein</keyword>
<dbReference type="Gene3D" id="2.40.110.10">
    <property type="entry name" value="Butyryl-CoA Dehydrogenase, subunit A, domain 2"/>
    <property type="match status" value="1"/>
</dbReference>
<dbReference type="InterPro" id="IPR037069">
    <property type="entry name" value="AcylCoA_DH/ox_N_sf"/>
</dbReference>
<dbReference type="InterPro" id="IPR036250">
    <property type="entry name" value="AcylCo_DH-like_C"/>
</dbReference>
<comment type="cofactor">
    <cofactor evidence="1 5">
        <name>FAD</name>
        <dbReference type="ChEBI" id="CHEBI:57692"/>
    </cofactor>
</comment>
<dbReference type="RefSeq" id="WP_192147450.1">
    <property type="nucleotide sequence ID" value="NZ_JACYXI010000003.1"/>
</dbReference>
<evidence type="ECO:0000313" key="10">
    <source>
        <dbReference type="Proteomes" id="UP000632063"/>
    </source>
</evidence>
<dbReference type="Proteomes" id="UP000632063">
    <property type="component" value="Unassembled WGS sequence"/>
</dbReference>
<evidence type="ECO:0000256" key="4">
    <source>
        <dbReference type="ARBA" id="ARBA00022827"/>
    </source>
</evidence>
<dbReference type="Pfam" id="PF00441">
    <property type="entry name" value="Acyl-CoA_dh_1"/>
    <property type="match status" value="1"/>
</dbReference>
<dbReference type="SUPFAM" id="SSF56645">
    <property type="entry name" value="Acyl-CoA dehydrogenase NM domain-like"/>
    <property type="match status" value="1"/>
</dbReference>
<dbReference type="CDD" id="cd00567">
    <property type="entry name" value="ACAD"/>
    <property type="match status" value="1"/>
</dbReference>
<sequence>MQLEFSKYQSELFHRFAELGRHAARNAARHDAEGTFDRETWMLLAEAGLWRIPVPKSLGGLGGTWSDCAAAMEGVATTAEDLGFLVTMLGHIGSLRIILEEGTPEQKERWLEPVMRGDVGVTAMTEKTGGSDLARMQVAAHSEETGWRLNGEKVHITNAPIASLGMIAGRIPSLGEKRDITLFFLDLDQDGIALGETEDNLGIRTSPTANIRFTNARIDPINIIGAPGDGLRILYRIISFERALYGIMASGLIENMLGKSMERVESRKAFNRPLADYQYVQGRITDMKIASVVCRLMTYAGLEQLGKETEDASITCSVGKFLAGEKLLEAAEHMVQLHGHLGFMNNDLSRQLRDAVGMRIAGGTSDIQKINIFNQMRRQVSVARQAQFHQEAAE</sequence>